<evidence type="ECO:0000256" key="3">
    <source>
        <dbReference type="ARBA" id="ARBA00011245"/>
    </source>
</evidence>
<dbReference type="InParanoid" id="A0A6N7EWB8"/>
<evidence type="ECO:0000256" key="6">
    <source>
        <dbReference type="ARBA" id="ARBA00022729"/>
    </source>
</evidence>
<evidence type="ECO:0000313" key="11">
    <source>
        <dbReference type="EMBL" id="MPV85397.1"/>
    </source>
</evidence>
<evidence type="ECO:0000313" key="12">
    <source>
        <dbReference type="Proteomes" id="UP000471298"/>
    </source>
</evidence>
<evidence type="ECO:0000256" key="1">
    <source>
        <dbReference type="ARBA" id="ARBA00004418"/>
    </source>
</evidence>
<keyword evidence="9" id="KW-0143">Chaperone</keyword>
<feature type="signal peptide" evidence="10">
    <location>
        <begin position="1"/>
        <end position="19"/>
    </location>
</feature>
<dbReference type="InterPro" id="IPR029046">
    <property type="entry name" value="LolA/LolB/LppX"/>
</dbReference>
<dbReference type="EMBL" id="WHNW01000001">
    <property type="protein sequence ID" value="MPV85397.1"/>
    <property type="molecule type" value="Genomic_DNA"/>
</dbReference>
<keyword evidence="12" id="KW-1185">Reference proteome</keyword>
<keyword evidence="5" id="KW-0813">Transport</keyword>
<dbReference type="NCBIfam" id="TIGR00547">
    <property type="entry name" value="lolA"/>
    <property type="match status" value="1"/>
</dbReference>
<evidence type="ECO:0000256" key="10">
    <source>
        <dbReference type="SAM" id="SignalP"/>
    </source>
</evidence>
<keyword evidence="7" id="KW-0574">Periplasm</keyword>
<gene>
    <name evidence="11" type="primary">lolA</name>
    <name evidence="11" type="ORF">GCU85_01440</name>
</gene>
<comment type="caution">
    <text evidence="11">The sequence shown here is derived from an EMBL/GenBank/DDBJ whole genome shotgun (WGS) entry which is preliminary data.</text>
</comment>
<dbReference type="Pfam" id="PF03548">
    <property type="entry name" value="LolA"/>
    <property type="match status" value="1"/>
</dbReference>
<dbReference type="AlphaFoldDB" id="A0A6N7EWB8"/>
<dbReference type="PANTHER" id="PTHR35869">
    <property type="entry name" value="OUTER-MEMBRANE LIPOPROTEIN CARRIER PROTEIN"/>
    <property type="match status" value="1"/>
</dbReference>
<comment type="similarity">
    <text evidence="2">Belongs to the LolA family.</text>
</comment>
<dbReference type="GO" id="GO:0042597">
    <property type="term" value="C:periplasmic space"/>
    <property type="evidence" value="ECO:0007669"/>
    <property type="project" value="UniProtKB-SubCell"/>
</dbReference>
<evidence type="ECO:0000256" key="4">
    <source>
        <dbReference type="ARBA" id="ARBA00014035"/>
    </source>
</evidence>
<dbReference type="InterPro" id="IPR004564">
    <property type="entry name" value="OM_lipoprot_carrier_LolA-like"/>
</dbReference>
<keyword evidence="11" id="KW-0449">Lipoprotein</keyword>
<name>A0A6N7EWB8_9GAMM</name>
<evidence type="ECO:0000256" key="8">
    <source>
        <dbReference type="ARBA" id="ARBA00022927"/>
    </source>
</evidence>
<evidence type="ECO:0000256" key="2">
    <source>
        <dbReference type="ARBA" id="ARBA00007615"/>
    </source>
</evidence>
<comment type="subcellular location">
    <subcellularLocation>
        <location evidence="1">Periplasm</location>
    </subcellularLocation>
</comment>
<keyword evidence="8" id="KW-0653">Protein transport</keyword>
<reference evidence="11 12" key="1">
    <citation type="submission" date="2019-10" db="EMBL/GenBank/DDBJ databases">
        <title>Cardiobacteriales fam. a chemoheterotrophic member of the order Cardiobacteriales, and proposal of Cardiobacteriales fam. nov.</title>
        <authorList>
            <person name="Wang C."/>
        </authorList>
    </citation>
    <scope>NUCLEOTIDE SEQUENCE [LARGE SCALE GENOMIC DNA]</scope>
    <source>
        <strain evidence="11 12">ML27</strain>
    </source>
</reference>
<dbReference type="Proteomes" id="UP000471298">
    <property type="component" value="Unassembled WGS sequence"/>
</dbReference>
<dbReference type="InterPro" id="IPR018323">
    <property type="entry name" value="OM_lipoprot_carrier_LolA_Pbac"/>
</dbReference>
<accession>A0A6N7EWB8</accession>
<dbReference type="PANTHER" id="PTHR35869:SF1">
    <property type="entry name" value="OUTER-MEMBRANE LIPOPROTEIN CARRIER PROTEIN"/>
    <property type="match status" value="1"/>
</dbReference>
<dbReference type="SUPFAM" id="SSF89392">
    <property type="entry name" value="Prokaryotic lipoproteins and lipoprotein localization factors"/>
    <property type="match status" value="1"/>
</dbReference>
<protein>
    <recommendedName>
        <fullName evidence="4">Outer-membrane lipoprotein carrier protein</fullName>
    </recommendedName>
</protein>
<proteinExistence type="inferred from homology"/>
<dbReference type="CDD" id="cd16325">
    <property type="entry name" value="LolA"/>
    <property type="match status" value="1"/>
</dbReference>
<comment type="subunit">
    <text evidence="3">Monomer.</text>
</comment>
<sequence>MKKWLLFFLTGWFAPMTYAQTTLLDNFFNQLETFEANFEQIVKQDNVVVQQSSGTVALKKPTKFYWDYQQPEVMQLVSNGVDFYHYDVALAQVTVRPVDEVAANALSTLLSGEKSVDALFDTQAIGRPAMQSRFADFRGNADVYFLLIPKETDEAALTQSEVIIGLSAENTLNYFYAKDDFGENTFYFSQIKQNQLTNDSLFDFVAPDGVDVFGQ</sequence>
<evidence type="ECO:0000256" key="5">
    <source>
        <dbReference type="ARBA" id="ARBA00022448"/>
    </source>
</evidence>
<dbReference type="GO" id="GO:0042953">
    <property type="term" value="P:lipoprotein transport"/>
    <property type="evidence" value="ECO:0007669"/>
    <property type="project" value="InterPro"/>
</dbReference>
<dbReference type="Gene3D" id="2.50.20.10">
    <property type="entry name" value="Lipoprotein localisation LolA/LolB/LppX"/>
    <property type="match status" value="1"/>
</dbReference>
<evidence type="ECO:0000256" key="9">
    <source>
        <dbReference type="ARBA" id="ARBA00023186"/>
    </source>
</evidence>
<keyword evidence="6 10" id="KW-0732">Signal</keyword>
<dbReference type="RefSeq" id="WP_152808592.1">
    <property type="nucleotide sequence ID" value="NZ_WHNW01000001.1"/>
</dbReference>
<organism evidence="11 12">
    <name type="scientific">Ostreibacterium oceani</name>
    <dbReference type="NCBI Taxonomy" id="2654998"/>
    <lineage>
        <taxon>Bacteria</taxon>
        <taxon>Pseudomonadati</taxon>
        <taxon>Pseudomonadota</taxon>
        <taxon>Gammaproteobacteria</taxon>
        <taxon>Cardiobacteriales</taxon>
        <taxon>Ostreibacteriaceae</taxon>
        <taxon>Ostreibacterium</taxon>
    </lineage>
</organism>
<evidence type="ECO:0000256" key="7">
    <source>
        <dbReference type="ARBA" id="ARBA00022764"/>
    </source>
</evidence>
<feature type="chain" id="PRO_5026725957" description="Outer-membrane lipoprotein carrier protein" evidence="10">
    <location>
        <begin position="20"/>
        <end position="215"/>
    </location>
</feature>